<dbReference type="RefSeq" id="XP_001828893.2">
    <property type="nucleotide sequence ID" value="XM_001828841.2"/>
</dbReference>
<dbReference type="Proteomes" id="UP000001861">
    <property type="component" value="Unassembled WGS sequence"/>
</dbReference>
<evidence type="ECO:0000256" key="1">
    <source>
        <dbReference type="SAM" id="MobiDB-lite"/>
    </source>
</evidence>
<dbReference type="OrthoDB" id="2687876at2759"/>
<keyword evidence="2" id="KW-0418">Kinase</keyword>
<accession>A8N1Z4</accession>
<feature type="region of interest" description="Disordered" evidence="1">
    <location>
        <begin position="372"/>
        <end position="458"/>
    </location>
</feature>
<proteinExistence type="predicted"/>
<dbReference type="EMBL" id="AACS02000001">
    <property type="protein sequence ID" value="EAU92900.2"/>
    <property type="molecule type" value="Genomic_DNA"/>
</dbReference>
<organism evidence="2 3">
    <name type="scientific">Coprinopsis cinerea (strain Okayama-7 / 130 / ATCC MYA-4618 / FGSC 9003)</name>
    <name type="common">Inky cap fungus</name>
    <name type="synonym">Hormographiella aspergillata</name>
    <dbReference type="NCBI Taxonomy" id="240176"/>
    <lineage>
        <taxon>Eukaryota</taxon>
        <taxon>Fungi</taxon>
        <taxon>Dikarya</taxon>
        <taxon>Basidiomycota</taxon>
        <taxon>Agaricomycotina</taxon>
        <taxon>Agaricomycetes</taxon>
        <taxon>Agaricomycetidae</taxon>
        <taxon>Agaricales</taxon>
        <taxon>Agaricineae</taxon>
        <taxon>Psathyrellaceae</taxon>
        <taxon>Coprinopsis</taxon>
    </lineage>
</organism>
<keyword evidence="2" id="KW-0723">Serine/threonine-protein kinase</keyword>
<evidence type="ECO:0000313" key="2">
    <source>
        <dbReference type="EMBL" id="EAU92900.2"/>
    </source>
</evidence>
<reference evidence="2 3" key="1">
    <citation type="journal article" date="2010" name="Proc. Natl. Acad. Sci. U.S.A.">
        <title>Insights into evolution of multicellular fungi from the assembled chromosomes of the mushroom Coprinopsis cinerea (Coprinus cinereus).</title>
        <authorList>
            <person name="Stajich J.E."/>
            <person name="Wilke S.K."/>
            <person name="Ahren D."/>
            <person name="Au C.H."/>
            <person name="Birren B.W."/>
            <person name="Borodovsky M."/>
            <person name="Burns C."/>
            <person name="Canback B."/>
            <person name="Casselton L.A."/>
            <person name="Cheng C.K."/>
            <person name="Deng J."/>
            <person name="Dietrich F.S."/>
            <person name="Fargo D.C."/>
            <person name="Farman M.L."/>
            <person name="Gathman A.C."/>
            <person name="Goldberg J."/>
            <person name="Guigo R."/>
            <person name="Hoegger P.J."/>
            <person name="Hooker J.B."/>
            <person name="Huggins A."/>
            <person name="James T.Y."/>
            <person name="Kamada T."/>
            <person name="Kilaru S."/>
            <person name="Kodira C."/>
            <person name="Kues U."/>
            <person name="Kupfer D."/>
            <person name="Kwan H.S."/>
            <person name="Lomsadze A."/>
            <person name="Li W."/>
            <person name="Lilly W.W."/>
            <person name="Ma L.J."/>
            <person name="Mackey A.J."/>
            <person name="Manning G."/>
            <person name="Martin F."/>
            <person name="Muraguchi H."/>
            <person name="Natvig D.O."/>
            <person name="Palmerini H."/>
            <person name="Ramesh M.A."/>
            <person name="Rehmeyer C.J."/>
            <person name="Roe B.A."/>
            <person name="Shenoy N."/>
            <person name="Stanke M."/>
            <person name="Ter-Hovhannisyan V."/>
            <person name="Tunlid A."/>
            <person name="Velagapudi R."/>
            <person name="Vision T.J."/>
            <person name="Zeng Q."/>
            <person name="Zolan M.E."/>
            <person name="Pukkila P.J."/>
        </authorList>
    </citation>
    <scope>NUCLEOTIDE SEQUENCE [LARGE SCALE GENOMIC DNA]</scope>
    <source>
        <strain evidence="3">Okayama-7 / 130 / ATCC MYA-4618 / FGSC 9003</strain>
    </source>
</reference>
<dbReference type="eggNOG" id="ENOG502SRPV">
    <property type="taxonomic scope" value="Eukaryota"/>
</dbReference>
<feature type="region of interest" description="Disordered" evidence="1">
    <location>
        <begin position="501"/>
        <end position="542"/>
    </location>
</feature>
<feature type="region of interest" description="Disordered" evidence="1">
    <location>
        <begin position="608"/>
        <end position="627"/>
    </location>
</feature>
<sequence length="649" mass="73304">MAPFKLRRLGTMAHHNKSESFEPLETVSEWLPKSKFFKALTTPFDYIPMESLKSLKRNSNGEACPPMASHIKTARGRGHYSIPIWTSGGPWKWAHGLPLVDSRIIFAAEPHPFNHTKEWYGLGFLGDELLQFMCRTWDFQSEGSMARFIADVALNKALLYPLHGKYVSTIIGIYAGNETAHVVTEVPHRRFWVAASPDMPEALKRRCIEAYEHLHSRGILHGNVGLDKIAIGGDGRVTLLDFSQAKAIEPVRDCYMAMANPGDLRMELRKVKCLLNFQDAVEKERDKHNWQYHRTCWNSEEQEKQDIDPNYVPDLQDIPEEERLDPPVDVDLEGWVAGPDYIPDRFVVPGTSPEQYAIAVGEFYRLALEMEEKDKTPTSSPSSSSFSSGSTAPSPSWTLRQAAAQNLQATEQPSLAETTAESRKRKAGSTESESETPSKRMRTLGAHETVAAGPSRIVAESSHSPGILKVTASIHPSIMRNNLDHGMPMIKVIDFAHHIPPPRARVPNSLEEKDSPSTRSPRSSSENRRPPQKRVAFSAGRDTAFKRYKVPRSMWHYSDIQLRRETNKRLRRIGSGPRQKSLALQAYELRKKVLISHSVERRISARLQAKRERERRPSVVESPSTGPTTASLQAFWRWLSDTGSRLTTY</sequence>
<keyword evidence="2" id="KW-0808">Transferase</keyword>
<comment type="caution">
    <text evidence="2">The sequence shown here is derived from an EMBL/GenBank/DDBJ whole genome shotgun (WGS) entry which is preliminary data.</text>
</comment>
<dbReference type="SUPFAM" id="SSF56112">
    <property type="entry name" value="Protein kinase-like (PK-like)"/>
    <property type="match status" value="1"/>
</dbReference>
<name>A8N1Z4_COPC7</name>
<dbReference type="VEuPathDB" id="FungiDB:CC1G_03687"/>
<feature type="compositionally biased region" description="Polar residues" evidence="1">
    <location>
        <begin position="403"/>
        <end position="419"/>
    </location>
</feature>
<dbReference type="AlphaFoldDB" id="A8N1Z4"/>
<gene>
    <name evidence="2" type="ORF">CC1G_03687</name>
</gene>
<dbReference type="InParanoid" id="A8N1Z4"/>
<keyword evidence="3" id="KW-1185">Reference proteome</keyword>
<protein>
    <submittedName>
        <fullName evidence="2">Serine/threonine protein kinase</fullName>
    </submittedName>
</protein>
<dbReference type="Gene3D" id="1.10.510.10">
    <property type="entry name" value="Transferase(Phosphotransferase) domain 1"/>
    <property type="match status" value="1"/>
</dbReference>
<dbReference type="OMA" id="PMASHIK"/>
<dbReference type="GeneID" id="6005319"/>
<feature type="compositionally biased region" description="Basic and acidic residues" evidence="1">
    <location>
        <begin position="608"/>
        <end position="618"/>
    </location>
</feature>
<dbReference type="STRING" id="240176.A8N1Z4"/>
<feature type="compositionally biased region" description="Low complexity" evidence="1">
    <location>
        <begin position="377"/>
        <end position="398"/>
    </location>
</feature>
<dbReference type="HOGENOM" id="CLU_422106_0_0_1"/>
<evidence type="ECO:0000313" key="3">
    <source>
        <dbReference type="Proteomes" id="UP000001861"/>
    </source>
</evidence>
<dbReference type="GO" id="GO:0004674">
    <property type="term" value="F:protein serine/threonine kinase activity"/>
    <property type="evidence" value="ECO:0007669"/>
    <property type="project" value="UniProtKB-KW"/>
</dbReference>
<dbReference type="KEGG" id="cci:CC1G_03687"/>
<dbReference type="InterPro" id="IPR011009">
    <property type="entry name" value="Kinase-like_dom_sf"/>
</dbReference>